<evidence type="ECO:0000256" key="7">
    <source>
        <dbReference type="SAM" id="SignalP"/>
    </source>
</evidence>
<feature type="binding site" description="axial binding residue" evidence="6">
    <location>
        <position position="46"/>
    </location>
    <ligand>
        <name>heme c</name>
        <dbReference type="ChEBI" id="CHEBI:61717"/>
        <label>1</label>
    </ligand>
    <ligandPart>
        <name>Fe</name>
        <dbReference type="ChEBI" id="CHEBI:18248"/>
    </ligandPart>
</feature>
<evidence type="ECO:0000256" key="3">
    <source>
        <dbReference type="ARBA" id="ARBA00022723"/>
    </source>
</evidence>
<feature type="binding site" description="axial binding residue" evidence="6">
    <location>
        <position position="54"/>
    </location>
    <ligand>
        <name>heme c</name>
        <dbReference type="ChEBI" id="CHEBI:61717"/>
        <label>3</label>
    </ligand>
    <ligandPart>
        <name>Fe</name>
        <dbReference type="ChEBI" id="CHEBI:18248"/>
    </ligandPart>
</feature>
<protein>
    <submittedName>
        <fullName evidence="9">Class III cytochrome C family protein</fullName>
    </submittedName>
</protein>
<feature type="binding site" description="axial binding residue" evidence="6">
    <location>
        <position position="58"/>
    </location>
    <ligand>
        <name>heme c</name>
        <dbReference type="ChEBI" id="CHEBI:61717"/>
        <label>1</label>
    </ligand>
    <ligandPart>
        <name>Fe</name>
        <dbReference type="ChEBI" id="CHEBI:18248"/>
    </ligandPart>
</feature>
<dbReference type="Gene3D" id="3.90.10.10">
    <property type="entry name" value="Cytochrome C3"/>
    <property type="match status" value="1"/>
</dbReference>
<dbReference type="Pfam" id="PF02085">
    <property type="entry name" value="Cytochrom_CIII"/>
    <property type="match status" value="1"/>
</dbReference>
<dbReference type="InterPro" id="IPR036280">
    <property type="entry name" value="Multihaem_cyt_sf"/>
</dbReference>
<dbReference type="GO" id="GO:0020037">
    <property type="term" value="F:heme binding"/>
    <property type="evidence" value="ECO:0007669"/>
    <property type="project" value="InterPro"/>
</dbReference>
<evidence type="ECO:0000313" key="9">
    <source>
        <dbReference type="EMBL" id="BBD09691.1"/>
    </source>
</evidence>
<evidence type="ECO:0000256" key="5">
    <source>
        <dbReference type="ARBA" id="ARBA00023004"/>
    </source>
</evidence>
<keyword evidence="1" id="KW-0813">Transport</keyword>
<evidence type="ECO:0000259" key="8">
    <source>
        <dbReference type="Pfam" id="PF02085"/>
    </source>
</evidence>
<comment type="cofactor">
    <cofactor evidence="6">
        <name>heme c</name>
        <dbReference type="ChEBI" id="CHEBI:61717"/>
    </cofactor>
    <text evidence="6">Binds 4 heme c groups covalently per monomer.</text>
</comment>
<feature type="binding site" description="axial binding residue" evidence="6">
    <location>
        <position position="108"/>
    </location>
    <ligand>
        <name>heme c</name>
        <dbReference type="ChEBI" id="CHEBI:61717"/>
        <label>1</label>
    </ligand>
    <ligandPart>
        <name>Fe</name>
        <dbReference type="ChEBI" id="CHEBI:18248"/>
    </ligandPart>
</feature>
<evidence type="ECO:0000256" key="4">
    <source>
        <dbReference type="ARBA" id="ARBA00022982"/>
    </source>
</evidence>
<dbReference type="InterPro" id="IPR020942">
    <property type="entry name" value="Cyt_c_III_dom"/>
</dbReference>
<feature type="binding site" description="axial binding residue" evidence="6">
    <location>
        <position position="107"/>
    </location>
    <ligand>
        <name>heme c</name>
        <dbReference type="ChEBI" id="CHEBI:61717"/>
        <label>1</label>
    </ligand>
    <ligandPart>
        <name>Fe</name>
        <dbReference type="ChEBI" id="CHEBI:18248"/>
    </ligandPart>
</feature>
<keyword evidence="5 6" id="KW-0408">Iron</keyword>
<dbReference type="GO" id="GO:0009055">
    <property type="term" value="F:electron transfer activity"/>
    <property type="evidence" value="ECO:0007669"/>
    <property type="project" value="InterPro"/>
</dbReference>
<proteinExistence type="predicted"/>
<dbReference type="PRINTS" id="PR00609">
    <property type="entry name" value="CYTOCHROMEC3"/>
</dbReference>
<evidence type="ECO:0000256" key="1">
    <source>
        <dbReference type="ARBA" id="ARBA00022448"/>
    </source>
</evidence>
<feature type="binding site" description="axial binding residue" evidence="6">
    <location>
        <position position="131"/>
    </location>
    <ligand>
        <name>heme c</name>
        <dbReference type="ChEBI" id="CHEBI:61717"/>
        <label>1</label>
    </ligand>
    <ligandPart>
        <name>Fe</name>
        <dbReference type="ChEBI" id="CHEBI:18248"/>
    </ligandPart>
</feature>
<dbReference type="Proteomes" id="UP000269883">
    <property type="component" value="Chromosome"/>
</dbReference>
<feature type="signal peptide" evidence="7">
    <location>
        <begin position="1"/>
        <end position="25"/>
    </location>
</feature>
<dbReference type="GO" id="GO:0046872">
    <property type="term" value="F:metal ion binding"/>
    <property type="evidence" value="ECO:0007669"/>
    <property type="project" value="UniProtKB-KW"/>
</dbReference>
<feature type="binding site" description="axial binding residue" evidence="6">
    <location>
        <position position="59"/>
    </location>
    <ligand>
        <name>heme c</name>
        <dbReference type="ChEBI" id="CHEBI:61717"/>
        <label>1</label>
    </ligand>
    <ligandPart>
        <name>Fe</name>
        <dbReference type="ChEBI" id="CHEBI:18248"/>
    </ligandPart>
</feature>
<feature type="binding site" description="axial binding residue" evidence="6">
    <location>
        <position position="70"/>
    </location>
    <ligand>
        <name>heme c</name>
        <dbReference type="ChEBI" id="CHEBI:61717"/>
        <label>1</label>
    </ligand>
    <ligandPart>
        <name>Fe</name>
        <dbReference type="ChEBI" id="CHEBI:18248"/>
    </ligandPart>
</feature>
<dbReference type="SUPFAM" id="SSF48695">
    <property type="entry name" value="Multiheme cytochromes"/>
    <property type="match status" value="1"/>
</dbReference>
<dbReference type="KEGG" id="dfl:DFE_2965"/>
<organism evidence="9 10">
    <name type="scientific">Desulfovibrio ferrophilus</name>
    <dbReference type="NCBI Taxonomy" id="241368"/>
    <lineage>
        <taxon>Bacteria</taxon>
        <taxon>Pseudomonadati</taxon>
        <taxon>Thermodesulfobacteriota</taxon>
        <taxon>Desulfovibrionia</taxon>
        <taxon>Desulfovibrionales</taxon>
        <taxon>Desulfovibrionaceae</taxon>
        <taxon>Desulfovibrio</taxon>
    </lineage>
</organism>
<dbReference type="AlphaFoldDB" id="A0A2Z6B2I3"/>
<feature type="binding site" description="axial binding residue" evidence="6">
    <location>
        <position position="104"/>
    </location>
    <ligand>
        <name>heme c</name>
        <dbReference type="ChEBI" id="CHEBI:61717"/>
        <label>1</label>
    </ligand>
    <ligandPart>
        <name>Fe</name>
        <dbReference type="ChEBI" id="CHEBI:18248"/>
    </ligandPart>
</feature>
<evidence type="ECO:0000256" key="2">
    <source>
        <dbReference type="ARBA" id="ARBA00022617"/>
    </source>
</evidence>
<reference evidence="9 10" key="1">
    <citation type="journal article" date="2018" name="Sci. Adv.">
        <title>Multi-heme cytochromes provide a pathway for survival in energy-limited environments.</title>
        <authorList>
            <person name="Deng X."/>
            <person name="Dohmae N."/>
            <person name="Nealson K.H."/>
            <person name="Hashimoto K."/>
            <person name="Okamoto A."/>
        </authorList>
    </citation>
    <scope>NUCLEOTIDE SEQUENCE [LARGE SCALE GENOMIC DNA]</scope>
    <source>
        <strain evidence="9 10">IS5</strain>
    </source>
</reference>
<accession>A0A2Z6B2I3</accession>
<keyword evidence="3 6" id="KW-0479">Metal-binding</keyword>
<dbReference type="InterPro" id="IPR002322">
    <property type="entry name" value="Cyt_c_III"/>
</dbReference>
<dbReference type="CDD" id="cd08168">
    <property type="entry name" value="Cytochrom_C3"/>
    <property type="match status" value="1"/>
</dbReference>
<dbReference type="EMBL" id="AP017378">
    <property type="protein sequence ID" value="BBD09691.1"/>
    <property type="molecule type" value="Genomic_DNA"/>
</dbReference>
<evidence type="ECO:0000313" key="10">
    <source>
        <dbReference type="Proteomes" id="UP000269883"/>
    </source>
</evidence>
<dbReference type="OrthoDB" id="5418612at2"/>
<keyword evidence="7" id="KW-0732">Signal</keyword>
<name>A0A2Z6B2I3_9BACT</name>
<feature type="binding site" description="axial binding residue" evidence="6">
    <location>
        <position position="75"/>
    </location>
    <ligand>
        <name>heme c</name>
        <dbReference type="ChEBI" id="CHEBI:61717"/>
        <label>1</label>
    </ligand>
    <ligandPart>
        <name>Fe</name>
        <dbReference type="ChEBI" id="CHEBI:18248"/>
    </ligandPart>
</feature>
<gene>
    <name evidence="9" type="ORF">DFE_2965</name>
</gene>
<feature type="binding site" description="axial binding residue" evidence="6">
    <location>
        <position position="57"/>
    </location>
    <ligand>
        <name>heme c</name>
        <dbReference type="ChEBI" id="CHEBI:61717"/>
        <label>1</label>
    </ligand>
    <ligandPart>
        <name>Fe</name>
        <dbReference type="ChEBI" id="CHEBI:18248"/>
    </ligandPart>
</feature>
<feature type="domain" description="Class III cytochrome C" evidence="8">
    <location>
        <begin position="23"/>
        <end position="128"/>
    </location>
</feature>
<keyword evidence="10" id="KW-1185">Reference proteome</keyword>
<feature type="binding site" description="axial binding residue" evidence="6">
    <location>
        <position position="130"/>
    </location>
    <ligand>
        <name>heme c</name>
        <dbReference type="ChEBI" id="CHEBI:61717"/>
        <label>1</label>
    </ligand>
    <ligandPart>
        <name>Fe</name>
        <dbReference type="ChEBI" id="CHEBI:18248"/>
    </ligandPart>
</feature>
<evidence type="ECO:0000256" key="6">
    <source>
        <dbReference type="PIRSR" id="PIRSR602322-1"/>
    </source>
</evidence>
<feature type="binding site" description="axial binding residue" evidence="6">
    <location>
        <position position="76"/>
    </location>
    <ligand>
        <name>heme c</name>
        <dbReference type="ChEBI" id="CHEBI:61717"/>
        <label>1</label>
    </ligand>
    <ligandPart>
        <name>Fe</name>
        <dbReference type="ChEBI" id="CHEBI:18248"/>
    </ligandPart>
</feature>
<feature type="binding site" description="axial binding residue" evidence="6">
    <location>
        <position position="49"/>
    </location>
    <ligand>
        <name>heme c</name>
        <dbReference type="ChEBI" id="CHEBI:61717"/>
        <label>1</label>
    </ligand>
    <ligandPart>
        <name>Fe</name>
        <dbReference type="ChEBI" id="CHEBI:18248"/>
    </ligandPart>
</feature>
<sequence>MKKFLSLGLVCAALVCFCALPAVNAADAPADGLKMAHTKKPVAFNHSTHTSADCKACHHTWDGAAAVKKCSDAGCHDNLDKKDKSVHSYYLAMHNKKAKATDSCLSCHAKTAGKDKALKKQLAGCKKSACHPE</sequence>
<dbReference type="RefSeq" id="WP_126380716.1">
    <property type="nucleotide sequence ID" value="NZ_AP017378.1"/>
</dbReference>
<keyword evidence="4" id="KW-0249">Electron transport</keyword>
<feature type="binding site" description="axial binding residue" evidence="6">
    <location>
        <position position="125"/>
    </location>
    <ligand>
        <name>heme c</name>
        <dbReference type="ChEBI" id="CHEBI:61717"/>
        <label>1</label>
    </ligand>
    <ligandPart>
        <name>Fe</name>
        <dbReference type="ChEBI" id="CHEBI:18248"/>
    </ligandPart>
</feature>
<keyword evidence="2 6" id="KW-0349">Heme</keyword>
<feature type="chain" id="PRO_5016267681" evidence="7">
    <location>
        <begin position="26"/>
        <end position="133"/>
    </location>
</feature>